<reference evidence="1 2" key="1">
    <citation type="submission" date="2019-03" db="EMBL/GenBank/DDBJ databases">
        <title>Dyadobacter AR-3-6 sp. nov., isolated from arctic soil.</title>
        <authorList>
            <person name="Chaudhary D.K."/>
        </authorList>
    </citation>
    <scope>NUCLEOTIDE SEQUENCE [LARGE SCALE GENOMIC DNA]</scope>
    <source>
        <strain evidence="1 2">AR-3-6</strain>
    </source>
</reference>
<gene>
    <name evidence="1" type="ORF">E0F88_24125</name>
</gene>
<comment type="caution">
    <text evidence="1">The sequence shown here is derived from an EMBL/GenBank/DDBJ whole genome shotgun (WGS) entry which is preliminary data.</text>
</comment>
<organism evidence="1 2">
    <name type="scientific">Dyadobacter psychrotolerans</name>
    <dbReference type="NCBI Taxonomy" id="2541721"/>
    <lineage>
        <taxon>Bacteria</taxon>
        <taxon>Pseudomonadati</taxon>
        <taxon>Bacteroidota</taxon>
        <taxon>Cytophagia</taxon>
        <taxon>Cytophagales</taxon>
        <taxon>Spirosomataceae</taxon>
        <taxon>Dyadobacter</taxon>
    </lineage>
</organism>
<evidence type="ECO:0000313" key="2">
    <source>
        <dbReference type="Proteomes" id="UP000294850"/>
    </source>
</evidence>
<accession>A0A4R5DMK7</accession>
<dbReference type="AlphaFoldDB" id="A0A4R5DMK7"/>
<dbReference type="EMBL" id="SMFL01000010">
    <property type="protein sequence ID" value="TDE12135.1"/>
    <property type="molecule type" value="Genomic_DNA"/>
</dbReference>
<protein>
    <submittedName>
        <fullName evidence="1">Uncharacterized protein</fullName>
    </submittedName>
</protein>
<dbReference type="Proteomes" id="UP000294850">
    <property type="component" value="Unassembled WGS sequence"/>
</dbReference>
<sequence>MSNFSLRTAAVGITLSTISALGLVNGNLTSIANRCVGQAEITTYKGDLSSLDAGVERFAGWKIFDYKIWDGAGKVVVAALSAAASYLAVDAINGPGDTTRMAHLSDLQNSIQQSILIEELN</sequence>
<keyword evidence="2" id="KW-1185">Reference proteome</keyword>
<name>A0A4R5DMK7_9BACT</name>
<evidence type="ECO:0000313" key="1">
    <source>
        <dbReference type="EMBL" id="TDE12135.1"/>
    </source>
</evidence>
<proteinExistence type="predicted"/>
<dbReference type="RefSeq" id="WP_131960845.1">
    <property type="nucleotide sequence ID" value="NZ_SMFL01000010.1"/>
</dbReference>